<dbReference type="PANTHER" id="PTHR14919">
    <property type="entry name" value="KPL2-RELATED"/>
    <property type="match status" value="1"/>
</dbReference>
<feature type="domain" description="Calponin-homology (CH)" evidence="2">
    <location>
        <begin position="1"/>
        <end position="108"/>
    </location>
</feature>
<dbReference type="InterPro" id="IPR052634">
    <property type="entry name" value="Sperm_flagellar-bone_growth"/>
</dbReference>
<sequence length="2379" mass="275324">MGEIITEWIAKRTGIILDLKEKNLVEYIKDGKLLAQLIYSYGIIDKETYDSIESSEQPNKAAENFSRIKIWLKSVNIDFEDRLINKLVYESNNSSAVKLFYQLYLALNDKDRLHFIVQKFSNKVTPPQSRFTVEKVEEYPDVEVKEEVCEEFLKQQDVIEWQRFKYKNMLEKFKEAREKYLLHLKNLADAEHLATVPMTVTLTQKKDELTEIKKLPIEPPKNKTYEELMEEQVHFQETPPPLIDCRKSNVFINKIRQKRRHRERQKTLQVQMQKLLLQELWEKIISEQEKEINESLRTVLTQQAKYERQMAMKMMDVREEKTQIVENKKKAVRKAQEKIESEITYSGFLEEKQSDDLIRSYYEEKARMLELHRRLYAIRQCLKKQRNWEFCREIVRDLTDIAIRCGEYKEQHETDVPKELKDDMVRLFVKEQPIFDLLEQVDDVLQDYFTEEPSEIINTYETIRMGYLDEKDFENYNVQKWPWELSFLYDDYDDYAEIFQEKLDKIELGMNVLGHIVHWLSMSFTSPPINKKPPDIIKARPAACVVDIPKPDTVLPTLKRLLQQNNIRVIEIQEVIDFCLQAYKEEATDNVATDTLTDETERGLQQKAGTLIDAKKKGEKSKASNAKKDKKKGNAAAQQPVPQTSNEPAVVTKALQTPKIYPCEQFQFSRKAELGLMAHEILSLGDPIPDRIIADMITEYLLTLKNIKGWVIVNYPIDFNEATCLEEALTATPVPVKNMQNPDEQSEELSDFANIENRIPGCATIQKEWKSRIVPKPDRPIEEIFYETFLTAFIKMIPFKQEEENKEDEFDPDDPFEEKKMSNIEAFYAKQGCYYTMTFKNLDFTTIKHLGRLIVGDFTIPPKASVEIFGDTVLYIEDELKQAAKPGKGAKSQKKGKKEEKPKKVEKKPPPKEDKKDKKKGAGDKKAKGGKKGPDAVIKAVAMEDKEIQVPEIEPDVIVIYEEPPPPPKPGEFEWNYVTIEFPHKLKVALATLWMTAEEIYVDDFQQLFFFQRMILNAVWPYFTFLRQNLRTFLTRPDMRPIYLYKFQQMFNEFEQDMREDDEVKAELHCRIAEFREKLLEISDRRMIEAEEERRKMMTNYWEGMEACELGNVYVNFMQLEMDRCADTLFLITDYYTGVITKMPYEEPFPTKEILEKIETGDIEMPSETVCALYDFILKDFNVDSQTAQLTNPILDFLEGSVTSALGHVNKYAAYAASAFSKLSGCLKKGKGSQKSKGKGSDKPKGGKGGAGGGGKLPKFTEPDEEVKNAGERILEEWPAVIDAEMARVNFRLELIFMAAKRKIGAYLGNSTDFFDGLYDEIVQKYNNEVESINKACEFFARAVEAEIRIQPLLQFRGDTFYIDPYSLLFPDPLPEPEPPLTEKNYAAIFKITELNVLVDIFFDVAPDGTMPERTFLYIIQDAICLNAEDGRKPMVPPLWKKLTSKQVEQMMQEIFGNVEFVNWKDFVVLSMDVPFPTETELMDVRSEFRSHDPDDIETVKDYQFNGITFWFEKDTDPDDNEEQLRLALIKDLLFRLYKINDDTLNYTAMLLAFCKDLNPVVGMAKALALSLGKLVCWDMETGNNFITDWERKRQEAEEMCMNRQIERDIATRAAESVLDQMIDETVHVCDSVVIEEIVSGEQDVSEYDQEPDITGKQEEDEEEECSLPPCGSIFSREFSNIEIGYESFDLPPLAYLLPFELIITVLTAALPWYAKVQNMGHESLRQKIEIIYESLRREEFNYSVLTHEFLNCDDFFKMLPYIAKQFTALRTEYIVETLLSEPIARTNPILDFLEGSVTSALGHVNKYAAYAASAFSKLSGCLKKGKGSQKSKGKGSDKPKGGKGGAGGGGKLPKFTEPDEEVKNAGERILEEWPAVIDAEMARVNFRLELIFMAAKRKIGAYLGNSTDFFDGLYDEIVQKYNNEVESINKACEFFARAVEAEIRIQPLLQFRGDTFYIDPYSLLFPDPLPEPEPPLTEKNYAAIFKITELNVLVDIFFDVAPDGTMPERTFLYIIQDAICLNAEDGRKPMVPPLWKKLTSKQVEQMMQEIFGNVEFVNWKDFVVLSMDVPFPTETELMDVRSEFRSHDPDDIETVKDYQFNGITFWFEKDTDPDDNEEQLRLALIKDLLFRLYKINDDTLNYTAMLLAFCKDLNPVVGMAKALALSLGKLVCWDMETGNNFITDWERKRQEAEEMCMNRQIERDIATRAAESVLDQMIDETVHVCDSVVIEEIVSGEQDVSEYDQEPDITGKQEEDEEEECSLPPCGSIFSREFSNIEIGYESFDLPPLAYLLPFELIITVLTAALPWYAKVQNMGHESLRQKIEIIYESLRREEFNYSVLTHEFLNCDDFFKMLPYIAKQFTALRTEYIVETLLSDF</sequence>
<dbReference type="OrthoDB" id="62528at2759"/>
<name>A0A7F5RMB5_AGRPL</name>
<dbReference type="Pfam" id="PF22946">
    <property type="entry name" value="SPEF2_D5"/>
    <property type="match status" value="1"/>
</dbReference>
<feature type="region of interest" description="Disordered" evidence="1">
    <location>
        <begin position="2240"/>
        <end position="2263"/>
    </location>
</feature>
<dbReference type="PROSITE" id="PS50021">
    <property type="entry name" value="CH"/>
    <property type="match status" value="1"/>
</dbReference>
<dbReference type="PANTHER" id="PTHR14919:SF0">
    <property type="entry name" value="SPERM FLAGELLAR PROTEIN 2"/>
    <property type="match status" value="1"/>
</dbReference>
<dbReference type="Pfam" id="PF24082">
    <property type="entry name" value="SPEF2_C"/>
    <property type="match status" value="2"/>
</dbReference>
<feature type="region of interest" description="Disordered" evidence="1">
    <location>
        <begin position="1644"/>
        <end position="1667"/>
    </location>
</feature>
<proteinExistence type="predicted"/>
<dbReference type="Gene3D" id="3.40.50.300">
    <property type="entry name" value="P-loop containing nucleotide triphosphate hydrolases"/>
    <property type="match status" value="1"/>
</dbReference>
<feature type="compositionally biased region" description="Basic and acidic residues" evidence="1">
    <location>
        <begin position="613"/>
        <end position="622"/>
    </location>
</feature>
<evidence type="ECO:0000259" key="2">
    <source>
        <dbReference type="PROSITE" id="PS50021"/>
    </source>
</evidence>
<dbReference type="InterPro" id="IPR001715">
    <property type="entry name" value="CH_dom"/>
</dbReference>
<dbReference type="InterPro" id="IPR054517">
    <property type="entry name" value="SPEF2_D5"/>
</dbReference>
<keyword evidence="3" id="KW-1185">Reference proteome</keyword>
<accession>A0A7F5RMB5</accession>
<protein>
    <submittedName>
        <fullName evidence="4">Sperm flagellar protein 2-like</fullName>
    </submittedName>
</protein>
<feature type="compositionally biased region" description="Basic and acidic residues" evidence="1">
    <location>
        <begin position="897"/>
        <end position="927"/>
    </location>
</feature>
<feature type="compositionally biased region" description="Gly residues" evidence="1">
    <location>
        <begin position="1247"/>
        <end position="1256"/>
    </location>
</feature>
<evidence type="ECO:0000313" key="4">
    <source>
        <dbReference type="RefSeq" id="XP_025837081.1"/>
    </source>
</evidence>
<feature type="region of interest" description="Disordered" evidence="1">
    <location>
        <begin position="885"/>
        <end position="933"/>
    </location>
</feature>
<gene>
    <name evidence="4" type="primary">LOC108735318</name>
</gene>
<dbReference type="Proteomes" id="UP000192223">
    <property type="component" value="Unplaced"/>
</dbReference>
<feature type="compositionally biased region" description="Gly residues" evidence="1">
    <location>
        <begin position="1843"/>
        <end position="1852"/>
    </location>
</feature>
<dbReference type="KEGG" id="apln:108735318"/>
<feature type="compositionally biased region" description="Basic residues" evidence="1">
    <location>
        <begin position="1228"/>
        <end position="1238"/>
    </location>
</feature>
<dbReference type="GeneID" id="108735318"/>
<dbReference type="InParanoid" id="A0A7F5RMB5"/>
<organism evidence="3 4">
    <name type="scientific">Agrilus planipennis</name>
    <name type="common">Emerald ash borer</name>
    <name type="synonym">Agrilus marcopoli</name>
    <dbReference type="NCBI Taxonomy" id="224129"/>
    <lineage>
        <taxon>Eukaryota</taxon>
        <taxon>Metazoa</taxon>
        <taxon>Ecdysozoa</taxon>
        <taxon>Arthropoda</taxon>
        <taxon>Hexapoda</taxon>
        <taxon>Insecta</taxon>
        <taxon>Pterygota</taxon>
        <taxon>Neoptera</taxon>
        <taxon>Endopterygota</taxon>
        <taxon>Coleoptera</taxon>
        <taxon>Polyphaga</taxon>
        <taxon>Elateriformia</taxon>
        <taxon>Buprestoidea</taxon>
        <taxon>Buprestidae</taxon>
        <taxon>Agrilinae</taxon>
        <taxon>Agrilus</taxon>
    </lineage>
</organism>
<dbReference type="InterPro" id="IPR027417">
    <property type="entry name" value="P-loop_NTPase"/>
</dbReference>
<feature type="compositionally biased region" description="Basic residues" evidence="1">
    <location>
        <begin position="1824"/>
        <end position="1834"/>
    </location>
</feature>
<dbReference type="RefSeq" id="XP_025837081.1">
    <property type="nucleotide sequence ID" value="XM_025981296.1"/>
</dbReference>
<reference evidence="4" key="1">
    <citation type="submission" date="2025-08" db="UniProtKB">
        <authorList>
            <consortium name="RefSeq"/>
        </authorList>
    </citation>
    <scope>IDENTIFICATION</scope>
    <source>
        <tissue evidence="4">Entire body</tissue>
    </source>
</reference>
<evidence type="ECO:0000256" key="1">
    <source>
        <dbReference type="SAM" id="MobiDB-lite"/>
    </source>
</evidence>
<feature type="region of interest" description="Disordered" evidence="1">
    <location>
        <begin position="1227"/>
        <end position="1264"/>
    </location>
</feature>
<feature type="region of interest" description="Disordered" evidence="1">
    <location>
        <begin position="594"/>
        <end position="649"/>
    </location>
</feature>
<feature type="region of interest" description="Disordered" evidence="1">
    <location>
        <begin position="1823"/>
        <end position="1860"/>
    </location>
</feature>
<dbReference type="InterPro" id="IPR056199">
    <property type="entry name" value="SPEF2_C"/>
</dbReference>
<evidence type="ECO:0000313" key="3">
    <source>
        <dbReference type="Proteomes" id="UP000192223"/>
    </source>
</evidence>